<dbReference type="Gene3D" id="3.10.580.10">
    <property type="entry name" value="CBS-domain"/>
    <property type="match status" value="2"/>
</dbReference>
<dbReference type="GO" id="GO:0005634">
    <property type="term" value="C:nucleus"/>
    <property type="evidence" value="ECO:0007669"/>
    <property type="project" value="TreeGrafter"/>
</dbReference>
<feature type="compositionally biased region" description="Basic and acidic residues" evidence="6">
    <location>
        <begin position="59"/>
        <end position="68"/>
    </location>
</feature>
<dbReference type="InterPro" id="IPR000644">
    <property type="entry name" value="CBS_dom"/>
</dbReference>
<dbReference type="PROSITE" id="PS51371">
    <property type="entry name" value="CBS"/>
    <property type="match status" value="4"/>
</dbReference>
<evidence type="ECO:0000256" key="3">
    <source>
        <dbReference type="ARBA" id="ARBA00023122"/>
    </source>
</evidence>
<feature type="domain" description="CBS" evidence="7">
    <location>
        <begin position="147"/>
        <end position="206"/>
    </location>
</feature>
<comment type="subunit">
    <text evidence="4">AMPK is a heterotrimer of an alpha catalytic subunit (PRKAA1 or PRKAA2), a beta (PRKAB1 or PRKAB2) and a gamma non-catalytic subunits (PRKAG1, PRKAG2 or PRKAG3). Interacts with FNIP1 and FNIP2.</text>
</comment>
<dbReference type="Pfam" id="PF00571">
    <property type="entry name" value="CBS"/>
    <property type="match status" value="3"/>
</dbReference>
<evidence type="ECO:0000259" key="7">
    <source>
        <dbReference type="PROSITE" id="PS51371"/>
    </source>
</evidence>
<proteinExistence type="inferred from homology"/>
<evidence type="ECO:0000256" key="4">
    <source>
        <dbReference type="ARBA" id="ARBA00025878"/>
    </source>
</evidence>
<dbReference type="GO" id="GO:0031588">
    <property type="term" value="C:nucleotide-activated protein kinase complex"/>
    <property type="evidence" value="ECO:0007669"/>
    <property type="project" value="TreeGrafter"/>
</dbReference>
<dbReference type="GO" id="GO:0005737">
    <property type="term" value="C:cytoplasm"/>
    <property type="evidence" value="ECO:0007669"/>
    <property type="project" value="TreeGrafter"/>
</dbReference>
<dbReference type="InterPro" id="IPR046342">
    <property type="entry name" value="CBS_dom_sf"/>
</dbReference>
<feature type="domain" description="CBS" evidence="7">
    <location>
        <begin position="221"/>
        <end position="279"/>
    </location>
</feature>
<keyword evidence="9" id="KW-1185">Reference proteome</keyword>
<name>A0A6A4WX14_AMPAM</name>
<dbReference type="PANTHER" id="PTHR13780:SF35">
    <property type="entry name" value="LD22662P"/>
    <property type="match status" value="1"/>
</dbReference>
<dbReference type="InterPro" id="IPR050511">
    <property type="entry name" value="AMPK_gamma/SDS23_families"/>
</dbReference>
<comment type="caution">
    <text evidence="8">The sequence shown here is derived from an EMBL/GenBank/DDBJ whole genome shotgun (WGS) entry which is preliminary data.</text>
</comment>
<feature type="domain" description="CBS" evidence="7">
    <location>
        <begin position="361"/>
        <end position="422"/>
    </location>
</feature>
<reference evidence="8 9" key="1">
    <citation type="submission" date="2019-07" db="EMBL/GenBank/DDBJ databases">
        <title>Draft genome assembly of a fouling barnacle, Amphibalanus amphitrite (Darwin, 1854): The first reference genome for Thecostraca.</title>
        <authorList>
            <person name="Kim W."/>
        </authorList>
    </citation>
    <scope>NUCLEOTIDE SEQUENCE [LARGE SCALE GENOMIC DNA]</scope>
    <source>
        <strain evidence="8">SNU_AA5</strain>
        <tissue evidence="8">Soma without cirri and trophi</tissue>
    </source>
</reference>
<evidence type="ECO:0000256" key="1">
    <source>
        <dbReference type="ARBA" id="ARBA00006750"/>
    </source>
</evidence>
<evidence type="ECO:0000256" key="6">
    <source>
        <dbReference type="SAM" id="MobiDB-lite"/>
    </source>
</evidence>
<evidence type="ECO:0000256" key="5">
    <source>
        <dbReference type="PROSITE-ProRule" id="PRU00703"/>
    </source>
</evidence>
<dbReference type="AlphaFoldDB" id="A0A6A4WX14"/>
<dbReference type="SMART" id="SM00116">
    <property type="entry name" value="CBS"/>
    <property type="match status" value="4"/>
</dbReference>
<evidence type="ECO:0000313" key="9">
    <source>
        <dbReference type="Proteomes" id="UP000440578"/>
    </source>
</evidence>
<keyword evidence="3 5" id="KW-0129">CBS domain</keyword>
<protein>
    <submittedName>
        <fullName evidence="8">5'-AMP-activated protein kinase subunit gamma-2</fullName>
    </submittedName>
</protein>
<feature type="region of interest" description="Disordered" evidence="6">
    <location>
        <begin position="1"/>
        <end position="68"/>
    </location>
</feature>
<dbReference type="SUPFAM" id="SSF54631">
    <property type="entry name" value="CBS-domain pair"/>
    <property type="match status" value="2"/>
</dbReference>
<keyword evidence="8" id="KW-0808">Transferase</keyword>
<dbReference type="Proteomes" id="UP000440578">
    <property type="component" value="Unassembled WGS sequence"/>
</dbReference>
<dbReference type="GO" id="GO:0016208">
    <property type="term" value="F:AMP binding"/>
    <property type="evidence" value="ECO:0007669"/>
    <property type="project" value="TreeGrafter"/>
</dbReference>
<evidence type="ECO:0000313" key="8">
    <source>
        <dbReference type="EMBL" id="KAF0306651.1"/>
    </source>
</evidence>
<dbReference type="EMBL" id="VIIS01000647">
    <property type="protein sequence ID" value="KAF0306651.1"/>
    <property type="molecule type" value="Genomic_DNA"/>
</dbReference>
<gene>
    <name evidence="8" type="primary">Prkag2_2</name>
    <name evidence="8" type="ORF">FJT64_002398</name>
</gene>
<accession>A0A6A4WX14</accession>
<feature type="domain" description="CBS" evidence="7">
    <location>
        <begin position="296"/>
        <end position="354"/>
    </location>
</feature>
<dbReference type="GO" id="GO:0019887">
    <property type="term" value="F:protein kinase regulator activity"/>
    <property type="evidence" value="ECO:0007669"/>
    <property type="project" value="TreeGrafter"/>
</dbReference>
<keyword evidence="8" id="KW-0418">Kinase</keyword>
<organism evidence="8 9">
    <name type="scientific">Amphibalanus amphitrite</name>
    <name type="common">Striped barnacle</name>
    <name type="synonym">Balanus amphitrite</name>
    <dbReference type="NCBI Taxonomy" id="1232801"/>
    <lineage>
        <taxon>Eukaryota</taxon>
        <taxon>Metazoa</taxon>
        <taxon>Ecdysozoa</taxon>
        <taxon>Arthropoda</taxon>
        <taxon>Crustacea</taxon>
        <taxon>Multicrustacea</taxon>
        <taxon>Cirripedia</taxon>
        <taxon>Thoracica</taxon>
        <taxon>Thoracicalcarea</taxon>
        <taxon>Balanomorpha</taxon>
        <taxon>Balanoidea</taxon>
        <taxon>Balanidae</taxon>
        <taxon>Amphibalaninae</taxon>
        <taxon>Amphibalanus</taxon>
    </lineage>
</organism>
<dbReference type="OrthoDB" id="449052at2759"/>
<dbReference type="GO" id="GO:0016301">
    <property type="term" value="F:kinase activity"/>
    <property type="evidence" value="ECO:0007669"/>
    <property type="project" value="UniProtKB-KW"/>
</dbReference>
<dbReference type="GO" id="GO:0019901">
    <property type="term" value="F:protein kinase binding"/>
    <property type="evidence" value="ECO:0007669"/>
    <property type="project" value="TreeGrafter"/>
</dbReference>
<evidence type="ECO:0000256" key="2">
    <source>
        <dbReference type="ARBA" id="ARBA00022737"/>
    </source>
</evidence>
<feature type="region of interest" description="Disordered" evidence="6">
    <location>
        <begin position="421"/>
        <end position="456"/>
    </location>
</feature>
<dbReference type="PANTHER" id="PTHR13780">
    <property type="entry name" value="AMP-ACTIVATED PROTEIN KINASE, GAMMA REGULATORY SUBUNIT"/>
    <property type="match status" value="1"/>
</dbReference>
<sequence>MEGGVAHQGYQPPPSPRHRWLPGWFSSDPDPALLKPPSTPATAGGRRNKRRARSASADQEERGEQRRSAYAETLDCLRLSLRAASSELQLHEGDGWPRAASGAAPRRVVLSRISDEPGGPTSITISQNDQRRVFDKFFDFHRCYDVMPHSSKLVVCDVQLPAFQAYEVLCANGVRAAPLWDGGLHQMVGMLTMTDLLTMLVEHAQAGTAAPRLSEWRVGRPHRPLLTVRPGDSLRTAVVVLLRHRVHRVPVEDPVTGDLLHLVTRQRLLRFLRLHQHELPRPALLQQTLRTLQCGTFEGLELARPDTTLLAAAGALLRRRISALPVVDAAGRLVRVCTKADLLSQAAAGEFGRLREPLSAAGPPGAVVTCRLEDTLGTLLERAGRAQVHRLIVVDHAGRVGGVVSLSDLLRVLLCGPDGAPAAEPAPDAERRLAPPSADQRPARSPGGSPSLRHSPVHAGHLVWETCHLLQSTISRRRLLGRQSSVTRQSHDGT</sequence>
<comment type="similarity">
    <text evidence="1">Belongs to the 5'-AMP-activated protein kinase gamma subunit family.</text>
</comment>
<keyword evidence="2" id="KW-0677">Repeat</keyword>